<proteinExistence type="predicted"/>
<organism evidence="3 4">
    <name type="scientific">Malassezia obtusa</name>
    <dbReference type="NCBI Taxonomy" id="76774"/>
    <lineage>
        <taxon>Eukaryota</taxon>
        <taxon>Fungi</taxon>
        <taxon>Dikarya</taxon>
        <taxon>Basidiomycota</taxon>
        <taxon>Ustilaginomycotina</taxon>
        <taxon>Malasseziomycetes</taxon>
        <taxon>Malasseziales</taxon>
        <taxon>Malasseziaceae</taxon>
        <taxon>Malassezia</taxon>
    </lineage>
</organism>
<keyword evidence="2" id="KW-0472">Membrane</keyword>
<evidence type="ECO:0000313" key="4">
    <source>
        <dbReference type="Proteomes" id="UP001214603"/>
    </source>
</evidence>
<feature type="transmembrane region" description="Helical" evidence="2">
    <location>
        <begin position="614"/>
        <end position="637"/>
    </location>
</feature>
<protein>
    <submittedName>
        <fullName evidence="3">Uncharacterized protein</fullName>
    </submittedName>
</protein>
<reference evidence="3" key="1">
    <citation type="submission" date="2023-03" db="EMBL/GenBank/DDBJ databases">
        <title>Mating type loci evolution in Malassezia.</title>
        <authorList>
            <person name="Coelho M.A."/>
        </authorList>
    </citation>
    <scope>NUCLEOTIDE SEQUENCE</scope>
    <source>
        <strain evidence="3">CBS 7876</strain>
    </source>
</reference>
<evidence type="ECO:0000256" key="1">
    <source>
        <dbReference type="SAM" id="MobiDB-lite"/>
    </source>
</evidence>
<dbReference type="PANTHER" id="PTHR38644">
    <property type="entry name" value="EXPRESSED PROTEIN"/>
    <property type="match status" value="1"/>
</dbReference>
<keyword evidence="2" id="KW-1133">Transmembrane helix</keyword>
<name>A0AAF0E5E8_9BASI</name>
<keyword evidence="2" id="KW-0812">Transmembrane</keyword>
<feature type="compositionally biased region" description="Basic and acidic residues" evidence="1">
    <location>
        <begin position="468"/>
        <end position="480"/>
    </location>
</feature>
<dbReference type="EMBL" id="CP119942">
    <property type="protein sequence ID" value="WFD04604.1"/>
    <property type="molecule type" value="Genomic_DNA"/>
</dbReference>
<dbReference type="Proteomes" id="UP001214603">
    <property type="component" value="Chromosome 9"/>
</dbReference>
<dbReference type="PANTHER" id="PTHR38644:SF1">
    <property type="entry name" value="EXPRESSED PROTEIN"/>
    <property type="match status" value="1"/>
</dbReference>
<gene>
    <name evidence="3" type="ORF">MOBT1_003318</name>
</gene>
<feature type="region of interest" description="Disordered" evidence="1">
    <location>
        <begin position="467"/>
        <end position="492"/>
    </location>
</feature>
<sequence length="710" mass="75833">MSASLARRARAALRGAARCRARPAPPNERDVLLGAAQLFEPESAWHTRLAAAAHGERRTRRVVIVGAASSGTAQVVDALLAEPHHAPVSAALAARSEAAARRPAGLRIAYGDSAAESAAHTHGDAPTDTLRIPLPWLQSGTELVELLDPRLDAATFDTLYGADALFFVTDPAAIASAPRAEAQRTLALLEHFAAKPGTALLVNLPWREVTATTPAPADSAVVRAADMPDIPAVARALEHTLGARVLQLLAHHSGIHGEAAPGVLVVSSALAAHAKALLAPSADAPKDQWLRFSEQFRAARFPPLYEAVVRPSEPAVRLAYLASTALETASVAEALEGERLRTAAGYASVLEADASRTMATLAEEIVPSADAEGAAARPSAVEVRRGDASASVAGFLADSRREVEATLAARFPWYKLPFRIDELRLTLLYAVGRSFGTEQETRLAYDAGRLRGLAATEYARTLDALQDLGRRERREERPRDAAPASGALADAAPPLDSATLRNALAAFSDAQLAPIVTPTCLSAPLVQRRRQLLGPDGPVDQLTARAQRATLHGYTFLGATYTLCAYGAFAHKRLAPAAPAAPAPTPSWTELTAPDWTPWTAPEWLTHLAGIGDYFVMAPSSAAGTALLATAAAAWYVQGRWSAAKRKFWKDWDRTVDAVDRDAQHEVRALLRYVFGAPLHAAKALREACVMRRAAHEERIEQLRKLREAK</sequence>
<dbReference type="AlphaFoldDB" id="A0AAF0E5E8"/>
<feature type="compositionally biased region" description="Low complexity" evidence="1">
    <location>
        <begin position="481"/>
        <end position="492"/>
    </location>
</feature>
<keyword evidence="4" id="KW-1185">Reference proteome</keyword>
<evidence type="ECO:0000313" key="3">
    <source>
        <dbReference type="EMBL" id="WFD04604.1"/>
    </source>
</evidence>
<evidence type="ECO:0000256" key="2">
    <source>
        <dbReference type="SAM" id="Phobius"/>
    </source>
</evidence>
<accession>A0AAF0E5E8</accession>